<comment type="subcellular location">
    <subcellularLocation>
        <location evidence="1">Secreted</location>
        <location evidence="1">Cell wall</location>
    </subcellularLocation>
    <subcellularLocation>
        <location evidence="2">Secreted</location>
        <location evidence="2">Extracellular space</location>
        <location evidence="2">Extracellular matrix</location>
    </subcellularLocation>
</comment>
<name>A0A5C3L464_COPMA</name>
<comment type="subunit">
    <text evidence="6">Homotetramer. Oligomerization is required for carbohydrate binding.</text>
</comment>
<feature type="domain" description="Galectin" evidence="8">
    <location>
        <begin position="9"/>
        <end position="143"/>
    </location>
</feature>
<accession>A0A5C3L464</accession>
<evidence type="ECO:0000256" key="1">
    <source>
        <dbReference type="ARBA" id="ARBA00004191"/>
    </source>
</evidence>
<dbReference type="OrthoDB" id="3018764at2759"/>
<evidence type="ECO:0000256" key="5">
    <source>
        <dbReference type="ARBA" id="ARBA00022947"/>
    </source>
</evidence>
<dbReference type="AlphaFoldDB" id="A0A5C3L464"/>
<evidence type="ECO:0000313" key="10">
    <source>
        <dbReference type="Proteomes" id="UP000307440"/>
    </source>
</evidence>
<keyword evidence="4" id="KW-0272">Extracellular matrix</keyword>
<evidence type="ECO:0000256" key="7">
    <source>
        <dbReference type="RuleBase" id="RU102079"/>
    </source>
</evidence>
<keyword evidence="10" id="KW-1185">Reference proteome</keyword>
<keyword evidence="7" id="KW-0430">Lectin</keyword>
<dbReference type="PANTHER" id="PTHR11346">
    <property type="entry name" value="GALECTIN"/>
    <property type="match status" value="1"/>
</dbReference>
<dbReference type="Pfam" id="PF00337">
    <property type="entry name" value="Gal-bind_lectin"/>
    <property type="match status" value="2"/>
</dbReference>
<reference evidence="9 10" key="1">
    <citation type="journal article" date="2019" name="Nat. Ecol. Evol.">
        <title>Megaphylogeny resolves global patterns of mushroom evolution.</title>
        <authorList>
            <person name="Varga T."/>
            <person name="Krizsan K."/>
            <person name="Foldi C."/>
            <person name="Dima B."/>
            <person name="Sanchez-Garcia M."/>
            <person name="Sanchez-Ramirez S."/>
            <person name="Szollosi G.J."/>
            <person name="Szarkandi J.G."/>
            <person name="Papp V."/>
            <person name="Albert L."/>
            <person name="Andreopoulos W."/>
            <person name="Angelini C."/>
            <person name="Antonin V."/>
            <person name="Barry K.W."/>
            <person name="Bougher N.L."/>
            <person name="Buchanan P."/>
            <person name="Buyck B."/>
            <person name="Bense V."/>
            <person name="Catcheside P."/>
            <person name="Chovatia M."/>
            <person name="Cooper J."/>
            <person name="Damon W."/>
            <person name="Desjardin D."/>
            <person name="Finy P."/>
            <person name="Geml J."/>
            <person name="Haridas S."/>
            <person name="Hughes K."/>
            <person name="Justo A."/>
            <person name="Karasinski D."/>
            <person name="Kautmanova I."/>
            <person name="Kiss B."/>
            <person name="Kocsube S."/>
            <person name="Kotiranta H."/>
            <person name="LaButti K.M."/>
            <person name="Lechner B.E."/>
            <person name="Liimatainen K."/>
            <person name="Lipzen A."/>
            <person name="Lukacs Z."/>
            <person name="Mihaltcheva S."/>
            <person name="Morgado L.N."/>
            <person name="Niskanen T."/>
            <person name="Noordeloos M.E."/>
            <person name="Ohm R.A."/>
            <person name="Ortiz-Santana B."/>
            <person name="Ovrebo C."/>
            <person name="Racz N."/>
            <person name="Riley R."/>
            <person name="Savchenko A."/>
            <person name="Shiryaev A."/>
            <person name="Soop K."/>
            <person name="Spirin V."/>
            <person name="Szebenyi C."/>
            <person name="Tomsovsky M."/>
            <person name="Tulloss R.E."/>
            <person name="Uehling J."/>
            <person name="Grigoriev I.V."/>
            <person name="Vagvolgyi C."/>
            <person name="Papp T."/>
            <person name="Martin F.M."/>
            <person name="Miettinen O."/>
            <person name="Hibbett D.S."/>
            <person name="Nagy L.G."/>
        </authorList>
    </citation>
    <scope>NUCLEOTIDE SEQUENCE [LARGE SCALE GENOMIC DNA]</scope>
    <source>
        <strain evidence="9 10">CBS 121175</strain>
    </source>
</reference>
<dbReference type="Proteomes" id="UP000307440">
    <property type="component" value="Unassembled WGS sequence"/>
</dbReference>
<evidence type="ECO:0000313" key="9">
    <source>
        <dbReference type="EMBL" id="TFK27607.1"/>
    </source>
</evidence>
<dbReference type="InterPro" id="IPR044156">
    <property type="entry name" value="Galectin-like"/>
</dbReference>
<dbReference type="SMART" id="SM00276">
    <property type="entry name" value="GLECT"/>
    <property type="match status" value="1"/>
</dbReference>
<proteinExistence type="predicted"/>
<dbReference type="PANTHER" id="PTHR11346:SF176">
    <property type="entry name" value="32 KDA BETA-GALACTOSIDE-BINDING LECTIN LEC-3"/>
    <property type="match status" value="1"/>
</dbReference>
<gene>
    <name evidence="9" type="ORF">FA15DRAFT_701808</name>
</gene>
<dbReference type="EMBL" id="ML210163">
    <property type="protein sequence ID" value="TFK27607.1"/>
    <property type="molecule type" value="Genomic_DNA"/>
</dbReference>
<evidence type="ECO:0000259" key="8">
    <source>
        <dbReference type="PROSITE" id="PS51304"/>
    </source>
</evidence>
<evidence type="ECO:0000256" key="3">
    <source>
        <dbReference type="ARBA" id="ARBA00022512"/>
    </source>
</evidence>
<dbReference type="GO" id="GO:0030246">
    <property type="term" value="F:carbohydrate binding"/>
    <property type="evidence" value="ECO:0007669"/>
    <property type="project" value="UniProtKB-UniRule"/>
</dbReference>
<dbReference type="Gene3D" id="2.60.120.200">
    <property type="match status" value="3"/>
</dbReference>
<organism evidence="9 10">
    <name type="scientific">Coprinopsis marcescibilis</name>
    <name type="common">Agaric fungus</name>
    <name type="synonym">Psathyrella marcescibilis</name>
    <dbReference type="NCBI Taxonomy" id="230819"/>
    <lineage>
        <taxon>Eukaryota</taxon>
        <taxon>Fungi</taxon>
        <taxon>Dikarya</taxon>
        <taxon>Basidiomycota</taxon>
        <taxon>Agaricomycotina</taxon>
        <taxon>Agaricomycetes</taxon>
        <taxon>Agaricomycetidae</taxon>
        <taxon>Agaricales</taxon>
        <taxon>Agaricineae</taxon>
        <taxon>Psathyrellaceae</taxon>
        <taxon>Coprinopsis</taxon>
    </lineage>
</organism>
<protein>
    <recommendedName>
        <fullName evidence="7">Galectin</fullName>
    </recommendedName>
</protein>
<keyword evidence="5" id="KW-0293">Fruiting body</keyword>
<dbReference type="GO" id="GO:0016936">
    <property type="term" value="F:galactoside binding"/>
    <property type="evidence" value="ECO:0007669"/>
    <property type="project" value="TreeGrafter"/>
</dbReference>
<dbReference type="InterPro" id="IPR013320">
    <property type="entry name" value="ConA-like_dom_sf"/>
</dbReference>
<evidence type="ECO:0000256" key="2">
    <source>
        <dbReference type="ARBA" id="ARBA00004498"/>
    </source>
</evidence>
<evidence type="ECO:0000256" key="6">
    <source>
        <dbReference type="ARBA" id="ARBA00026032"/>
    </source>
</evidence>
<evidence type="ECO:0000256" key="4">
    <source>
        <dbReference type="ARBA" id="ARBA00022530"/>
    </source>
</evidence>
<keyword evidence="3" id="KW-0134">Cell wall</keyword>
<feature type="domain" description="Galectin" evidence="8">
    <location>
        <begin position="266"/>
        <end position="400"/>
    </location>
</feature>
<dbReference type="InterPro" id="IPR001079">
    <property type="entry name" value="Galectin_CRD"/>
</dbReference>
<dbReference type="PROSITE" id="PS51304">
    <property type="entry name" value="GALECTIN"/>
    <property type="match status" value="2"/>
</dbReference>
<keyword evidence="4" id="KW-0964">Secreted</keyword>
<sequence>MSTFINLQQTVPLPFALRNGGVVEFLSPEVNAQSTALTNIHLLNGREDVALVISFRPAKNTIVFNSKTRDGEWGQEQQVDYNDVFRNNSQAIVSILDLGGAFSITFNRMEPHVYPKEIWEPVGFVRYEASGGDNVSLFSPTLVVRDRRQTLPLQEAFAEGGLLQVFSSVVNKDSKVFTNLNFLGPNYEVVRVVAFRPGYDMIVFNSKDTDGRWLVEHRVGYDNAFKNSNAIVKIFNPQDTFEILIDRKTPSEIDAMVFYLLQGNVGGVTLQDEFKAAGIMIIQAPILDASAPHGESSINLLSKGMNCLLRITFRQGSNDIAFNSCPKAGSWGNEEHVSFDGRFGVKPRITVYDHGDRFQIIFDNTTAIYYNKRIREDTKTVSYSIESDKTVVFGEQLGINTYSGFGEISPI</sequence>
<dbReference type="SUPFAM" id="SSF49899">
    <property type="entry name" value="Concanavalin A-like lectins/glucanases"/>
    <property type="match status" value="3"/>
</dbReference>